<dbReference type="PROSITE" id="PS50268">
    <property type="entry name" value="CADHERIN_2"/>
    <property type="match status" value="1"/>
</dbReference>
<dbReference type="GO" id="GO:0016020">
    <property type="term" value="C:membrane"/>
    <property type="evidence" value="ECO:0007669"/>
    <property type="project" value="InterPro"/>
</dbReference>
<dbReference type="GO" id="GO:0005509">
    <property type="term" value="F:calcium ion binding"/>
    <property type="evidence" value="ECO:0007669"/>
    <property type="project" value="UniProtKB-UniRule"/>
</dbReference>
<keyword evidence="1" id="KW-0106">Calcium</keyword>
<protein>
    <recommendedName>
        <fullName evidence="2">Cadherin domain-containing protein</fullName>
    </recommendedName>
</protein>
<keyword evidence="4" id="KW-1185">Reference proteome</keyword>
<evidence type="ECO:0000313" key="3">
    <source>
        <dbReference type="EMBL" id="VUZ39351.1"/>
    </source>
</evidence>
<accession>A0A564XWD2</accession>
<evidence type="ECO:0000313" key="4">
    <source>
        <dbReference type="Proteomes" id="UP000321570"/>
    </source>
</evidence>
<dbReference type="CDD" id="cd11304">
    <property type="entry name" value="Cadherin_repeat"/>
    <property type="match status" value="1"/>
</dbReference>
<sequence length="94" mass="10305">MAEDEDVTSILVYTLTGTEYEFAINSVTGMIIVARPLGLATKQNQHYTVSVNDGICEASAMVTINILPSNDRLPLFSDNHYDYSVTELSTSVLD</sequence>
<dbReference type="EMBL" id="CABIJS010000012">
    <property type="protein sequence ID" value="VUZ39351.1"/>
    <property type="molecule type" value="Genomic_DNA"/>
</dbReference>
<dbReference type="InterPro" id="IPR002126">
    <property type="entry name" value="Cadherin-like_dom"/>
</dbReference>
<dbReference type="AlphaFoldDB" id="A0A564XWD2"/>
<name>A0A564XWD2_HYMDI</name>
<dbReference type="Proteomes" id="UP000321570">
    <property type="component" value="Unassembled WGS sequence"/>
</dbReference>
<organism evidence="3 4">
    <name type="scientific">Hymenolepis diminuta</name>
    <name type="common">Rat tapeworm</name>
    <dbReference type="NCBI Taxonomy" id="6216"/>
    <lineage>
        <taxon>Eukaryota</taxon>
        <taxon>Metazoa</taxon>
        <taxon>Spiralia</taxon>
        <taxon>Lophotrochozoa</taxon>
        <taxon>Platyhelminthes</taxon>
        <taxon>Cestoda</taxon>
        <taxon>Eucestoda</taxon>
        <taxon>Cyclophyllidea</taxon>
        <taxon>Hymenolepididae</taxon>
        <taxon>Hymenolepis</taxon>
    </lineage>
</organism>
<dbReference type="Gene3D" id="2.60.40.60">
    <property type="entry name" value="Cadherins"/>
    <property type="match status" value="1"/>
</dbReference>
<evidence type="ECO:0000256" key="1">
    <source>
        <dbReference type="PROSITE-ProRule" id="PRU00043"/>
    </source>
</evidence>
<feature type="domain" description="Cadherin" evidence="2">
    <location>
        <begin position="2"/>
        <end position="76"/>
    </location>
</feature>
<reference evidence="3 4" key="1">
    <citation type="submission" date="2019-07" db="EMBL/GenBank/DDBJ databases">
        <authorList>
            <person name="Jastrzebski P J."/>
            <person name="Paukszto L."/>
            <person name="Jastrzebski P J."/>
        </authorList>
    </citation>
    <scope>NUCLEOTIDE SEQUENCE [LARGE SCALE GENOMIC DNA]</scope>
    <source>
        <strain evidence="3 4">WMS-il1</strain>
    </source>
</reference>
<gene>
    <name evidence="3" type="ORF">WMSIL1_LOCUS645</name>
</gene>
<dbReference type="GO" id="GO:0007156">
    <property type="term" value="P:homophilic cell adhesion via plasma membrane adhesion molecules"/>
    <property type="evidence" value="ECO:0007669"/>
    <property type="project" value="InterPro"/>
</dbReference>
<dbReference type="InterPro" id="IPR015919">
    <property type="entry name" value="Cadherin-like_sf"/>
</dbReference>
<proteinExistence type="predicted"/>
<dbReference type="SUPFAM" id="SSF49313">
    <property type="entry name" value="Cadherin-like"/>
    <property type="match status" value="1"/>
</dbReference>
<evidence type="ECO:0000259" key="2">
    <source>
        <dbReference type="PROSITE" id="PS50268"/>
    </source>
</evidence>
<feature type="non-terminal residue" evidence="3">
    <location>
        <position position="94"/>
    </location>
</feature>